<keyword evidence="6" id="KW-0133">Cell shape</keyword>
<keyword evidence="8 11" id="KW-1133">Transmembrane helix</keyword>
<dbReference type="PANTHER" id="PTHR30627:SF2">
    <property type="entry name" value="PEPTIDOGLYCAN D,D-TRANSPEPTIDASE MRDA"/>
    <property type="match status" value="1"/>
</dbReference>
<evidence type="ECO:0000256" key="5">
    <source>
        <dbReference type="ARBA" id="ARBA00022692"/>
    </source>
</evidence>
<evidence type="ECO:0000256" key="7">
    <source>
        <dbReference type="ARBA" id="ARBA00022984"/>
    </source>
</evidence>
<feature type="transmembrane region" description="Helical" evidence="11">
    <location>
        <begin position="36"/>
        <end position="59"/>
    </location>
</feature>
<dbReference type="InterPro" id="IPR012338">
    <property type="entry name" value="Beta-lactam/transpept-like"/>
</dbReference>
<dbReference type="Gene3D" id="3.90.1310.10">
    <property type="entry name" value="Penicillin-binding protein 2a (Domain 2)"/>
    <property type="match status" value="1"/>
</dbReference>
<name>A0A1I0V539_9FIRM</name>
<dbReference type="Gene3D" id="3.40.710.10">
    <property type="entry name" value="DD-peptidase/beta-lactamase superfamily"/>
    <property type="match status" value="1"/>
</dbReference>
<dbReference type="PANTHER" id="PTHR30627">
    <property type="entry name" value="PEPTIDOGLYCAN D,D-TRANSPEPTIDASE"/>
    <property type="match status" value="1"/>
</dbReference>
<evidence type="ECO:0000256" key="2">
    <source>
        <dbReference type="ARBA" id="ARBA00004236"/>
    </source>
</evidence>
<evidence type="ECO:0000256" key="1">
    <source>
        <dbReference type="ARBA" id="ARBA00004167"/>
    </source>
</evidence>
<dbReference type="InterPro" id="IPR050515">
    <property type="entry name" value="Beta-lactam/transpept"/>
</dbReference>
<dbReference type="SUPFAM" id="SSF56519">
    <property type="entry name" value="Penicillin binding protein dimerisation domain"/>
    <property type="match status" value="1"/>
</dbReference>
<evidence type="ECO:0000256" key="3">
    <source>
        <dbReference type="ARBA" id="ARBA00007171"/>
    </source>
</evidence>
<feature type="domain" description="Penicillin-binding protein dimerisation" evidence="13">
    <location>
        <begin position="78"/>
        <end position="341"/>
    </location>
</feature>
<evidence type="ECO:0000256" key="10">
    <source>
        <dbReference type="ARBA" id="ARBA00023316"/>
    </source>
</evidence>
<keyword evidence="4" id="KW-1003">Cell membrane</keyword>
<dbReference type="GO" id="GO:0008360">
    <property type="term" value="P:regulation of cell shape"/>
    <property type="evidence" value="ECO:0007669"/>
    <property type="project" value="UniProtKB-KW"/>
</dbReference>
<evidence type="ECO:0000259" key="13">
    <source>
        <dbReference type="Pfam" id="PF03717"/>
    </source>
</evidence>
<dbReference type="GO" id="GO:0009252">
    <property type="term" value="P:peptidoglycan biosynthetic process"/>
    <property type="evidence" value="ECO:0007669"/>
    <property type="project" value="UniProtKB-KW"/>
</dbReference>
<comment type="subcellular location">
    <subcellularLocation>
        <location evidence="2">Cell membrane</location>
    </subcellularLocation>
    <subcellularLocation>
        <location evidence="1">Membrane</location>
        <topology evidence="1">Single-pass membrane protein</topology>
    </subcellularLocation>
</comment>
<evidence type="ECO:0000313" key="15">
    <source>
        <dbReference type="Proteomes" id="UP000198838"/>
    </source>
</evidence>
<proteinExistence type="inferred from homology"/>
<sequence length="965" mass="105942">MNILRIQKEGATVNLFKRIINNIKDFVNEHILSRTLVLVITILAIFAIITSRLFVLQIVEGANYLENFTLTIKREITIAGTRGKIYDRNGELLAYNELSYDVTIEDNGTYSTRKEKNEAINKTISDLIDIVEKNGDKVVSDFNIGVDEGGNYKFLVDGTKLLRFLADIFGHKYTDDLKYNEDLGYDEAKASAKDVVKYLSSSAIYGISDKYDKVKTIKIITVRFALAQNAYQKYISTTVANQVSDATVAAVMEHIDELVGVNIEENTIRKYNDSVCLSSILGYTGVISDEEMEKLNKDEKKYDSTDIVGKAGIEQVMDSYLQGSKGSETLYVDNVGKVIKEADFVPSSSGNDVYLTIDKDLQAKVYKMIEEQLAGIICSKLINVKNYNVENVAKASEIKIPMDDVYFALINNNIIDINHFTANDASENEKAILSAYEVAKAAAVSNLTGIINDSSGSKPYNTYTKEIQAYCDYIQTSLNAAGVIVTSNFKDDETFDKWTKGNISLYEFLSYAISSGNLDSTQIETSVKYSDSAEVYQSLVEYITKHIFESDGFSKIVYDYMIKNDAISDSQLCLILFDQGIIQDTGSEAESLSNGSVSAYNFMYNKIKTLVITPAMLALDPCSASCVVTDVNSGEVLAMVSYPGYDNNRLANTVDANYYSALTKDKSLPLFNHATQEKTAPGSTYKMITATAGLTEGYVTTGTTFTCTGIFNAISPPAKCWKYPSAHGALNVSQAIQHSCNYYFNELGYMFGQSNGSYDSDLGLSVLKKYASMYGLNAKSGVEIPESDPEISDKDSVRSAIGQGSNNYTTVQLARYVTTVANSGTCYNLSLLDKVTDSEGNTIEDFTPAVYNTLDEVNASTWDAIHTGMHAVIGDLDAFKNTTTDAAGKTGTAEEVSTRGNHALFVSYAPYDSPQIALATRIPYGYSSGNAAEIGSEVIRYYFKEEGYENIIDGMANSSGQVVGD</sequence>
<comment type="similarity">
    <text evidence="3">Belongs to the transpeptidase family.</text>
</comment>
<dbReference type="GO" id="GO:0071972">
    <property type="term" value="F:peptidoglycan L,D-transpeptidase activity"/>
    <property type="evidence" value="ECO:0007669"/>
    <property type="project" value="TreeGrafter"/>
</dbReference>
<keyword evidence="10" id="KW-0961">Cell wall biogenesis/degradation</keyword>
<evidence type="ECO:0000256" key="11">
    <source>
        <dbReference type="SAM" id="Phobius"/>
    </source>
</evidence>
<dbReference type="SUPFAM" id="SSF56601">
    <property type="entry name" value="beta-lactamase/transpeptidase-like"/>
    <property type="match status" value="1"/>
</dbReference>
<dbReference type="EMBL" id="FOJY01000001">
    <property type="protein sequence ID" value="SFA71428.1"/>
    <property type="molecule type" value="Genomic_DNA"/>
</dbReference>
<dbReference type="InterPro" id="IPR005311">
    <property type="entry name" value="PBP_dimer"/>
</dbReference>
<dbReference type="OrthoDB" id="9757901at2"/>
<dbReference type="AlphaFoldDB" id="A0A1I0V539"/>
<dbReference type="InterPro" id="IPR001460">
    <property type="entry name" value="PCN-bd_Tpept"/>
</dbReference>
<dbReference type="STRING" id="1120918.SAMN05216249_101167"/>
<dbReference type="Pfam" id="PF00905">
    <property type="entry name" value="Transpeptidase"/>
    <property type="match status" value="1"/>
</dbReference>
<dbReference type="GO" id="GO:0071555">
    <property type="term" value="P:cell wall organization"/>
    <property type="evidence" value="ECO:0007669"/>
    <property type="project" value="UniProtKB-KW"/>
</dbReference>
<dbReference type="Proteomes" id="UP000198838">
    <property type="component" value="Unassembled WGS sequence"/>
</dbReference>
<reference evidence="14 15" key="1">
    <citation type="submission" date="2016-10" db="EMBL/GenBank/DDBJ databases">
        <authorList>
            <person name="de Groot N.N."/>
        </authorList>
    </citation>
    <scope>NUCLEOTIDE SEQUENCE [LARGE SCALE GENOMIC DNA]</scope>
    <source>
        <strain evidence="14 15">DSM 5522</strain>
    </source>
</reference>
<evidence type="ECO:0000256" key="8">
    <source>
        <dbReference type="ARBA" id="ARBA00022989"/>
    </source>
</evidence>
<accession>A0A1I0V539</accession>
<dbReference type="InterPro" id="IPR036138">
    <property type="entry name" value="PBP_dimer_sf"/>
</dbReference>
<evidence type="ECO:0000313" key="14">
    <source>
        <dbReference type="EMBL" id="SFA71428.1"/>
    </source>
</evidence>
<evidence type="ECO:0000259" key="12">
    <source>
        <dbReference type="Pfam" id="PF00905"/>
    </source>
</evidence>
<keyword evidence="7" id="KW-0573">Peptidoglycan synthesis</keyword>
<keyword evidence="15" id="KW-1185">Reference proteome</keyword>
<dbReference type="Pfam" id="PF03717">
    <property type="entry name" value="PBP_dimer"/>
    <property type="match status" value="1"/>
</dbReference>
<protein>
    <submittedName>
        <fullName evidence="14">Penicillin-binding protein 2</fullName>
    </submittedName>
</protein>
<keyword evidence="9 11" id="KW-0472">Membrane</keyword>
<keyword evidence="5 11" id="KW-0812">Transmembrane</keyword>
<gene>
    <name evidence="14" type="ORF">SAMN05216249_101167</name>
</gene>
<dbReference type="GO" id="GO:0005886">
    <property type="term" value="C:plasma membrane"/>
    <property type="evidence" value="ECO:0007669"/>
    <property type="project" value="UniProtKB-SubCell"/>
</dbReference>
<evidence type="ECO:0000256" key="4">
    <source>
        <dbReference type="ARBA" id="ARBA00022475"/>
    </source>
</evidence>
<organism evidence="14 15">
    <name type="scientific">Acetitomaculum ruminis DSM 5522</name>
    <dbReference type="NCBI Taxonomy" id="1120918"/>
    <lineage>
        <taxon>Bacteria</taxon>
        <taxon>Bacillati</taxon>
        <taxon>Bacillota</taxon>
        <taxon>Clostridia</taxon>
        <taxon>Lachnospirales</taxon>
        <taxon>Lachnospiraceae</taxon>
        <taxon>Acetitomaculum</taxon>
    </lineage>
</organism>
<evidence type="ECO:0000256" key="6">
    <source>
        <dbReference type="ARBA" id="ARBA00022960"/>
    </source>
</evidence>
<feature type="domain" description="Penicillin-binding protein transpeptidase" evidence="12">
    <location>
        <begin position="625"/>
        <end position="937"/>
    </location>
</feature>
<dbReference type="GO" id="GO:0008658">
    <property type="term" value="F:penicillin binding"/>
    <property type="evidence" value="ECO:0007669"/>
    <property type="project" value="InterPro"/>
</dbReference>
<evidence type="ECO:0000256" key="9">
    <source>
        <dbReference type="ARBA" id="ARBA00023136"/>
    </source>
</evidence>